<dbReference type="Proteomes" id="UP001211907">
    <property type="component" value="Unassembled WGS sequence"/>
</dbReference>
<evidence type="ECO:0000259" key="11">
    <source>
        <dbReference type="Pfam" id="PF22366"/>
    </source>
</evidence>
<evidence type="ECO:0000313" key="13">
    <source>
        <dbReference type="Proteomes" id="UP001211907"/>
    </source>
</evidence>
<dbReference type="Gene3D" id="3.50.50.100">
    <property type="match status" value="1"/>
</dbReference>
<dbReference type="SUPFAM" id="SSF51905">
    <property type="entry name" value="FAD/NAD(P)-binding domain"/>
    <property type="match status" value="2"/>
</dbReference>
<feature type="domain" description="External alternative NADH-ubiquinone oxidoreductase-like C-terminal" evidence="11">
    <location>
        <begin position="337"/>
        <end position="398"/>
    </location>
</feature>
<dbReference type="AlphaFoldDB" id="A0AAD5SNQ4"/>
<comment type="catalytic activity">
    <reaction evidence="8">
        <text>a quinone + NADH + H(+) = a quinol + NAD(+)</text>
        <dbReference type="Rhea" id="RHEA:46160"/>
        <dbReference type="ChEBI" id="CHEBI:15378"/>
        <dbReference type="ChEBI" id="CHEBI:24646"/>
        <dbReference type="ChEBI" id="CHEBI:57540"/>
        <dbReference type="ChEBI" id="CHEBI:57945"/>
        <dbReference type="ChEBI" id="CHEBI:132124"/>
        <dbReference type="EC" id="1.6.5.9"/>
    </reaction>
</comment>
<evidence type="ECO:0000256" key="2">
    <source>
        <dbReference type="ARBA" id="ARBA00012637"/>
    </source>
</evidence>
<keyword evidence="6" id="KW-0560">Oxidoreductase</keyword>
<dbReference type="EC" id="1.6.5.9" evidence="2"/>
<name>A0AAD5SNQ4_9FUNG</name>
<protein>
    <recommendedName>
        <fullName evidence="2">NADH:ubiquinone reductase (non-electrogenic)</fullName>
        <ecNumber evidence="2">1.6.5.9</ecNumber>
    </recommendedName>
</protein>
<reference evidence="12" key="1">
    <citation type="submission" date="2020-05" db="EMBL/GenBank/DDBJ databases">
        <title>Phylogenomic resolution of chytrid fungi.</title>
        <authorList>
            <person name="Stajich J.E."/>
            <person name="Amses K."/>
            <person name="Simmons R."/>
            <person name="Seto K."/>
            <person name="Myers J."/>
            <person name="Bonds A."/>
            <person name="Quandt C.A."/>
            <person name="Barry K."/>
            <person name="Liu P."/>
            <person name="Grigoriev I."/>
            <person name="Longcore J.E."/>
            <person name="James T.Y."/>
        </authorList>
    </citation>
    <scope>NUCLEOTIDE SEQUENCE</scope>
    <source>
        <strain evidence="12">JEL0513</strain>
    </source>
</reference>
<evidence type="ECO:0000259" key="10">
    <source>
        <dbReference type="Pfam" id="PF07992"/>
    </source>
</evidence>
<accession>A0AAD5SNQ4</accession>
<keyword evidence="13" id="KW-1185">Reference proteome</keyword>
<dbReference type="InterPro" id="IPR036188">
    <property type="entry name" value="FAD/NAD-bd_sf"/>
</dbReference>
<dbReference type="PANTHER" id="PTHR43706">
    <property type="entry name" value="NADH DEHYDROGENASE"/>
    <property type="match status" value="1"/>
</dbReference>
<proteinExistence type="inferred from homology"/>
<feature type="domain" description="FAD/NAD(P)-binding" evidence="10">
    <location>
        <begin position="18"/>
        <end position="293"/>
    </location>
</feature>
<keyword evidence="4" id="KW-0274">FAD</keyword>
<dbReference type="PANTHER" id="PTHR43706:SF47">
    <property type="entry name" value="EXTERNAL NADH-UBIQUINONE OXIDOREDUCTASE 1, MITOCHONDRIAL-RELATED"/>
    <property type="match status" value="1"/>
</dbReference>
<dbReference type="GO" id="GO:0050136">
    <property type="term" value="F:NADH dehydrogenase (quinone) (non-electrogenic) activity"/>
    <property type="evidence" value="ECO:0007669"/>
    <property type="project" value="UniProtKB-EC"/>
</dbReference>
<evidence type="ECO:0000256" key="5">
    <source>
        <dbReference type="ARBA" id="ARBA00022946"/>
    </source>
</evidence>
<dbReference type="GO" id="GO:0005739">
    <property type="term" value="C:mitochondrion"/>
    <property type="evidence" value="ECO:0007669"/>
    <property type="project" value="TreeGrafter"/>
</dbReference>
<evidence type="ECO:0000256" key="6">
    <source>
        <dbReference type="ARBA" id="ARBA00023002"/>
    </source>
</evidence>
<evidence type="ECO:0000313" key="12">
    <source>
        <dbReference type="EMBL" id="KAJ3089834.1"/>
    </source>
</evidence>
<keyword evidence="5" id="KW-0809">Transit peptide</keyword>
<evidence type="ECO:0000256" key="1">
    <source>
        <dbReference type="ARBA" id="ARBA00005272"/>
    </source>
</evidence>
<keyword evidence="3" id="KW-0285">Flavoprotein</keyword>
<evidence type="ECO:0000256" key="4">
    <source>
        <dbReference type="ARBA" id="ARBA00022827"/>
    </source>
</evidence>
<dbReference type="InterPro" id="IPR045024">
    <property type="entry name" value="NDH-2"/>
</dbReference>
<evidence type="ECO:0000256" key="8">
    <source>
        <dbReference type="ARBA" id="ARBA00047599"/>
    </source>
</evidence>
<evidence type="ECO:0000256" key="9">
    <source>
        <dbReference type="ARBA" id="ARBA00049010"/>
    </source>
</evidence>
<comment type="caution">
    <text evidence="12">The sequence shown here is derived from an EMBL/GenBank/DDBJ whole genome shotgun (WGS) entry which is preliminary data.</text>
</comment>
<dbReference type="Pfam" id="PF07992">
    <property type="entry name" value="Pyr_redox_2"/>
    <property type="match status" value="1"/>
</dbReference>
<keyword evidence="7" id="KW-0520">NAD</keyword>
<evidence type="ECO:0000256" key="3">
    <source>
        <dbReference type="ARBA" id="ARBA00022630"/>
    </source>
</evidence>
<dbReference type="InterPro" id="IPR023753">
    <property type="entry name" value="FAD/NAD-binding_dom"/>
</dbReference>
<organism evidence="12 13">
    <name type="scientific">Physocladia obscura</name>
    <dbReference type="NCBI Taxonomy" id="109957"/>
    <lineage>
        <taxon>Eukaryota</taxon>
        <taxon>Fungi</taxon>
        <taxon>Fungi incertae sedis</taxon>
        <taxon>Chytridiomycota</taxon>
        <taxon>Chytridiomycota incertae sedis</taxon>
        <taxon>Chytridiomycetes</taxon>
        <taxon>Chytridiales</taxon>
        <taxon>Chytriomycetaceae</taxon>
        <taxon>Physocladia</taxon>
    </lineage>
</organism>
<gene>
    <name evidence="12" type="primary">NDE1_3</name>
    <name evidence="12" type="ORF">HK100_007642</name>
</gene>
<sequence length="402" mass="44480">MQPIRFFTRHKSRDVLFVEAECTRVDPDEKTVTVEAAAVTPGVNCVEKIKYDYLVVAVGAETATLGTPGVKEHAFFLKEAEDSRKIRTKLIDCLESATFPNQSPQEIDRLLHMVVVGGGPTGVEYAAELHDFLHDDIQKWYPHLANRFKITLVGHAAHLLSGFSPDLIAYSEQTFCTNKVTFMSKTAVKEVRADAVIVQHDNPDTVDFAKDSGDKRVEVLPAGLVVWAAGNGVRPVVSDLIARLPKDLQTAKNGLVVDDCLIVKGTKDGSIYALGDCTKTRWAPTAQVASKQGVYLAKQFTQLHEIEQERAKYKLAHGGSDAGFVQTRAVTPFVYNHQGSLAYVGGDKAVADLPAGIKLRGEATYYFWRSAYLSELFLLRNRVMVGFDWVKCKLFGRDISRE</sequence>
<comment type="catalytic activity">
    <reaction evidence="9">
        <text>a ubiquinone + NADH + H(+) = a ubiquinol + NAD(+)</text>
        <dbReference type="Rhea" id="RHEA:23152"/>
        <dbReference type="Rhea" id="RHEA-COMP:9565"/>
        <dbReference type="Rhea" id="RHEA-COMP:9566"/>
        <dbReference type="ChEBI" id="CHEBI:15378"/>
        <dbReference type="ChEBI" id="CHEBI:16389"/>
        <dbReference type="ChEBI" id="CHEBI:17976"/>
        <dbReference type="ChEBI" id="CHEBI:57540"/>
        <dbReference type="ChEBI" id="CHEBI:57945"/>
    </reaction>
</comment>
<evidence type="ECO:0000256" key="7">
    <source>
        <dbReference type="ARBA" id="ARBA00023027"/>
    </source>
</evidence>
<dbReference type="Pfam" id="PF22366">
    <property type="entry name" value="NDH2_C"/>
    <property type="match status" value="1"/>
</dbReference>
<dbReference type="PRINTS" id="PR00368">
    <property type="entry name" value="FADPNR"/>
</dbReference>
<comment type="similarity">
    <text evidence="1">Belongs to the NADH dehydrogenase family.</text>
</comment>
<dbReference type="InterPro" id="IPR054585">
    <property type="entry name" value="NDH2-like_C"/>
</dbReference>
<dbReference type="EMBL" id="JADGJH010003613">
    <property type="protein sequence ID" value="KAJ3089834.1"/>
    <property type="molecule type" value="Genomic_DNA"/>
</dbReference>